<organism evidence="2 3">
    <name type="scientific">Fundidesulfovibrio magnetotacticus</name>
    <dbReference type="NCBI Taxonomy" id="2730080"/>
    <lineage>
        <taxon>Bacteria</taxon>
        <taxon>Pseudomonadati</taxon>
        <taxon>Thermodesulfobacteriota</taxon>
        <taxon>Desulfovibrionia</taxon>
        <taxon>Desulfovibrionales</taxon>
        <taxon>Desulfovibrionaceae</taxon>
        <taxon>Fundidesulfovibrio</taxon>
    </lineage>
</organism>
<protein>
    <submittedName>
        <fullName evidence="2">Uncharacterized protein</fullName>
    </submittedName>
</protein>
<comment type="caution">
    <text evidence="2">The sequence shown here is derived from an EMBL/GenBank/DDBJ whole genome shotgun (WGS) entry which is preliminary data.</text>
</comment>
<proteinExistence type="predicted"/>
<dbReference type="RefSeq" id="WP_173087130.1">
    <property type="nucleotide sequence ID" value="NZ_BLTE01000028.1"/>
</dbReference>
<feature type="region of interest" description="Disordered" evidence="1">
    <location>
        <begin position="1"/>
        <end position="25"/>
    </location>
</feature>
<evidence type="ECO:0000313" key="2">
    <source>
        <dbReference type="EMBL" id="GFK95992.1"/>
    </source>
</evidence>
<reference evidence="2 3" key="2">
    <citation type="submission" date="2020-05" db="EMBL/GenBank/DDBJ databases">
        <title>Draft genome sequence of Desulfovibrio sp. strainFSS-1.</title>
        <authorList>
            <person name="Shimoshige H."/>
            <person name="Kobayashi H."/>
            <person name="Maekawa T."/>
        </authorList>
    </citation>
    <scope>NUCLEOTIDE SEQUENCE [LARGE SCALE GENOMIC DNA]</scope>
    <source>
        <strain evidence="2 3">SIID29052-01</strain>
    </source>
</reference>
<name>A0A6V8LU44_9BACT</name>
<evidence type="ECO:0000256" key="1">
    <source>
        <dbReference type="SAM" id="MobiDB-lite"/>
    </source>
</evidence>
<gene>
    <name evidence="2" type="ORF">NNJEOMEG_03866</name>
</gene>
<accession>A0A6V8LU44</accession>
<dbReference type="AlphaFoldDB" id="A0A6V8LU44"/>
<reference evidence="2 3" key="1">
    <citation type="submission" date="2020-04" db="EMBL/GenBank/DDBJ databases">
        <authorList>
            <consortium name="Desulfovibrio sp. FSS-1 genome sequencing consortium"/>
            <person name="Shimoshige H."/>
            <person name="Kobayashi H."/>
            <person name="Maekawa T."/>
        </authorList>
    </citation>
    <scope>NUCLEOTIDE SEQUENCE [LARGE SCALE GENOMIC DNA]</scope>
    <source>
        <strain evidence="2 3">SIID29052-01</strain>
    </source>
</reference>
<dbReference type="EMBL" id="BLTE01000028">
    <property type="protein sequence ID" value="GFK95992.1"/>
    <property type="molecule type" value="Genomic_DNA"/>
</dbReference>
<feature type="region of interest" description="Disordered" evidence="1">
    <location>
        <begin position="60"/>
        <end position="82"/>
    </location>
</feature>
<evidence type="ECO:0000313" key="3">
    <source>
        <dbReference type="Proteomes" id="UP000494245"/>
    </source>
</evidence>
<sequence>MNLMILGGAKAPPAPGGEGDGKDGAEASCAARAELEARLARIEACLEALERALLPGRAAKKMLADGQPRRTTKRKETSHGIA</sequence>
<dbReference type="Proteomes" id="UP000494245">
    <property type="component" value="Unassembled WGS sequence"/>
</dbReference>
<keyword evidence="3" id="KW-1185">Reference proteome</keyword>